<feature type="transmembrane region" description="Helical" evidence="1">
    <location>
        <begin position="65"/>
        <end position="86"/>
    </location>
</feature>
<reference evidence="2" key="2">
    <citation type="submission" date="2020-11" db="EMBL/GenBank/DDBJ databases">
        <authorList>
            <person name="McCartney M.A."/>
            <person name="Auch B."/>
            <person name="Kono T."/>
            <person name="Mallez S."/>
            <person name="Becker A."/>
            <person name="Gohl D.M."/>
            <person name="Silverstein K.A.T."/>
            <person name="Koren S."/>
            <person name="Bechman K.B."/>
            <person name="Herman A."/>
            <person name="Abrahante J.E."/>
            <person name="Garbe J."/>
        </authorList>
    </citation>
    <scope>NUCLEOTIDE SEQUENCE</scope>
    <source>
        <strain evidence="2">Duluth1</strain>
        <tissue evidence="2">Whole animal</tissue>
    </source>
</reference>
<protein>
    <submittedName>
        <fullName evidence="2">Uncharacterized protein</fullName>
    </submittedName>
</protein>
<gene>
    <name evidence="2" type="ORF">DPMN_139139</name>
</gene>
<evidence type="ECO:0000256" key="1">
    <source>
        <dbReference type="SAM" id="Phobius"/>
    </source>
</evidence>
<organism evidence="2 3">
    <name type="scientific">Dreissena polymorpha</name>
    <name type="common">Zebra mussel</name>
    <name type="synonym">Mytilus polymorpha</name>
    <dbReference type="NCBI Taxonomy" id="45954"/>
    <lineage>
        <taxon>Eukaryota</taxon>
        <taxon>Metazoa</taxon>
        <taxon>Spiralia</taxon>
        <taxon>Lophotrochozoa</taxon>
        <taxon>Mollusca</taxon>
        <taxon>Bivalvia</taxon>
        <taxon>Autobranchia</taxon>
        <taxon>Heteroconchia</taxon>
        <taxon>Euheterodonta</taxon>
        <taxon>Imparidentia</taxon>
        <taxon>Neoheterodontei</taxon>
        <taxon>Myida</taxon>
        <taxon>Dreissenoidea</taxon>
        <taxon>Dreissenidae</taxon>
        <taxon>Dreissena</taxon>
    </lineage>
</organism>
<dbReference type="EMBL" id="JAIWYP010000006">
    <property type="protein sequence ID" value="KAH3810742.1"/>
    <property type="molecule type" value="Genomic_DNA"/>
</dbReference>
<comment type="caution">
    <text evidence="2">The sequence shown here is derived from an EMBL/GenBank/DDBJ whole genome shotgun (WGS) entry which is preliminary data.</text>
</comment>
<proteinExistence type="predicted"/>
<accession>A0A9D4JKH6</accession>
<keyword evidence="1" id="KW-0812">Transmembrane</keyword>
<dbReference type="Proteomes" id="UP000828390">
    <property type="component" value="Unassembled WGS sequence"/>
</dbReference>
<keyword evidence="1" id="KW-1133">Transmembrane helix</keyword>
<feature type="transmembrane region" description="Helical" evidence="1">
    <location>
        <begin position="6"/>
        <end position="29"/>
    </location>
</feature>
<sequence length="140" mass="15606">MQKNEILSATLRLVIALYATLLGPLYATLLGPLYATLLGPLYATLLGPLYATLLGPLYATLLGPLYATLLGPLYATLLGPLYATLLGPQRCSSCERLIWRRTRDHWFQLYVLASTHTVSDGEWRLQRPGRFLSRTQKLSI</sequence>
<reference evidence="2" key="1">
    <citation type="journal article" date="2019" name="bioRxiv">
        <title>The Genome of the Zebra Mussel, Dreissena polymorpha: A Resource for Invasive Species Research.</title>
        <authorList>
            <person name="McCartney M.A."/>
            <person name="Auch B."/>
            <person name="Kono T."/>
            <person name="Mallez S."/>
            <person name="Zhang Y."/>
            <person name="Obille A."/>
            <person name="Becker A."/>
            <person name="Abrahante J.E."/>
            <person name="Garbe J."/>
            <person name="Badalamenti J.P."/>
            <person name="Herman A."/>
            <person name="Mangelson H."/>
            <person name="Liachko I."/>
            <person name="Sullivan S."/>
            <person name="Sone E.D."/>
            <person name="Koren S."/>
            <person name="Silverstein K.A.T."/>
            <person name="Beckman K.B."/>
            <person name="Gohl D.M."/>
        </authorList>
    </citation>
    <scope>NUCLEOTIDE SEQUENCE</scope>
    <source>
        <strain evidence="2">Duluth1</strain>
        <tissue evidence="2">Whole animal</tissue>
    </source>
</reference>
<evidence type="ECO:0000313" key="2">
    <source>
        <dbReference type="EMBL" id="KAH3810742.1"/>
    </source>
</evidence>
<keyword evidence="1" id="KW-0472">Membrane</keyword>
<name>A0A9D4JKH6_DREPO</name>
<dbReference type="AlphaFoldDB" id="A0A9D4JKH6"/>
<keyword evidence="3" id="KW-1185">Reference proteome</keyword>
<evidence type="ECO:0000313" key="3">
    <source>
        <dbReference type="Proteomes" id="UP000828390"/>
    </source>
</evidence>